<dbReference type="InterPro" id="IPR019734">
    <property type="entry name" value="TPR_rpt"/>
</dbReference>
<dbReference type="InterPro" id="IPR004358">
    <property type="entry name" value="Sig_transdc_His_kin-like_C"/>
</dbReference>
<dbReference type="SUPFAM" id="SSF48452">
    <property type="entry name" value="TPR-like"/>
    <property type="match status" value="1"/>
</dbReference>
<keyword evidence="3 4" id="KW-0597">Phosphoprotein</keyword>
<dbReference type="InterPro" id="IPR036890">
    <property type="entry name" value="HATPase_C_sf"/>
</dbReference>
<proteinExistence type="predicted"/>
<dbReference type="PANTHER" id="PTHR45339">
    <property type="entry name" value="HYBRID SIGNAL TRANSDUCTION HISTIDINE KINASE J"/>
    <property type="match status" value="1"/>
</dbReference>
<dbReference type="Gene3D" id="1.10.287.130">
    <property type="match status" value="1"/>
</dbReference>
<dbReference type="PROSITE" id="PS50005">
    <property type="entry name" value="TPR"/>
    <property type="match status" value="1"/>
</dbReference>
<feature type="transmembrane region" description="Helical" evidence="7">
    <location>
        <begin position="311"/>
        <end position="331"/>
    </location>
</feature>
<keyword evidence="11" id="KW-1185">Reference proteome</keyword>
<name>A0A2U8QXU0_9FLAO</name>
<accession>A0A2U8QXU0</accession>
<dbReference type="KEGG" id="fse:DI487_14135"/>
<dbReference type="CDD" id="cd00082">
    <property type="entry name" value="HisKA"/>
    <property type="match status" value="1"/>
</dbReference>
<dbReference type="Gene3D" id="3.30.565.10">
    <property type="entry name" value="Histidine kinase-like ATPase, C-terminal domain"/>
    <property type="match status" value="1"/>
</dbReference>
<dbReference type="EMBL" id="CP029463">
    <property type="protein sequence ID" value="AWM14881.1"/>
    <property type="molecule type" value="Genomic_DNA"/>
</dbReference>
<dbReference type="SUPFAM" id="SSF52172">
    <property type="entry name" value="CheY-like"/>
    <property type="match status" value="1"/>
</dbReference>
<keyword evidence="7" id="KW-0472">Membrane</keyword>
<evidence type="ECO:0000256" key="6">
    <source>
        <dbReference type="SAM" id="Coils"/>
    </source>
</evidence>
<evidence type="ECO:0000256" key="2">
    <source>
        <dbReference type="ARBA" id="ARBA00012438"/>
    </source>
</evidence>
<evidence type="ECO:0000313" key="10">
    <source>
        <dbReference type="EMBL" id="AWM14881.1"/>
    </source>
</evidence>
<reference evidence="10 11" key="1">
    <citation type="submission" date="2018-05" db="EMBL/GenBank/DDBJ databases">
        <title>Flavobacterium sp. MEBiC07310.</title>
        <authorList>
            <person name="Baek K."/>
        </authorList>
    </citation>
    <scope>NUCLEOTIDE SEQUENCE [LARGE SCALE GENOMIC DNA]</scope>
    <source>
        <strain evidence="10 11">MEBiC07310</strain>
    </source>
</reference>
<feature type="modified residue" description="4-aspartylphosphate" evidence="4">
    <location>
        <position position="666"/>
    </location>
</feature>
<dbReference type="EC" id="2.7.13.3" evidence="2"/>
<evidence type="ECO:0000256" key="3">
    <source>
        <dbReference type="ARBA" id="ARBA00022553"/>
    </source>
</evidence>
<dbReference type="InterPro" id="IPR011990">
    <property type="entry name" value="TPR-like_helical_dom_sf"/>
</dbReference>
<dbReference type="Proteomes" id="UP000245429">
    <property type="component" value="Chromosome"/>
</dbReference>
<dbReference type="InterPro" id="IPR005467">
    <property type="entry name" value="His_kinase_dom"/>
</dbReference>
<evidence type="ECO:0000259" key="9">
    <source>
        <dbReference type="PROSITE" id="PS50110"/>
    </source>
</evidence>
<keyword evidence="5" id="KW-0802">TPR repeat</keyword>
<dbReference type="InterPro" id="IPR003594">
    <property type="entry name" value="HATPase_dom"/>
</dbReference>
<feature type="domain" description="Histidine kinase" evidence="8">
    <location>
        <begin position="371"/>
        <end position="591"/>
    </location>
</feature>
<evidence type="ECO:0000256" key="4">
    <source>
        <dbReference type="PROSITE-ProRule" id="PRU00169"/>
    </source>
</evidence>
<dbReference type="InterPro" id="IPR001789">
    <property type="entry name" value="Sig_transdc_resp-reg_receiver"/>
</dbReference>
<dbReference type="PROSITE" id="PS50109">
    <property type="entry name" value="HIS_KIN"/>
    <property type="match status" value="1"/>
</dbReference>
<dbReference type="GO" id="GO:0000155">
    <property type="term" value="F:phosphorelay sensor kinase activity"/>
    <property type="evidence" value="ECO:0007669"/>
    <property type="project" value="InterPro"/>
</dbReference>
<keyword evidence="10" id="KW-0418">Kinase</keyword>
<protein>
    <recommendedName>
        <fullName evidence="2">histidine kinase</fullName>
        <ecNumber evidence="2">2.7.13.3</ecNumber>
    </recommendedName>
</protein>
<dbReference type="PROSITE" id="PS50110">
    <property type="entry name" value="RESPONSE_REGULATORY"/>
    <property type="match status" value="1"/>
</dbReference>
<dbReference type="InterPro" id="IPR003661">
    <property type="entry name" value="HisK_dim/P_dom"/>
</dbReference>
<keyword evidence="7" id="KW-0812">Transmembrane</keyword>
<evidence type="ECO:0000313" key="11">
    <source>
        <dbReference type="Proteomes" id="UP000245429"/>
    </source>
</evidence>
<evidence type="ECO:0000256" key="7">
    <source>
        <dbReference type="SAM" id="Phobius"/>
    </source>
</evidence>
<dbReference type="PANTHER" id="PTHR45339:SF5">
    <property type="entry name" value="HISTIDINE KINASE"/>
    <property type="match status" value="1"/>
</dbReference>
<keyword evidence="10" id="KW-0808">Transferase</keyword>
<feature type="repeat" description="TPR" evidence="5">
    <location>
        <begin position="70"/>
        <end position="103"/>
    </location>
</feature>
<dbReference type="InterPro" id="IPR011006">
    <property type="entry name" value="CheY-like_superfamily"/>
</dbReference>
<keyword evidence="7" id="KW-1133">Transmembrane helix</keyword>
<dbReference type="AlphaFoldDB" id="A0A2U8QXU0"/>
<dbReference type="SMART" id="SM00448">
    <property type="entry name" value="REC"/>
    <property type="match status" value="1"/>
</dbReference>
<dbReference type="CDD" id="cd16922">
    <property type="entry name" value="HATPase_EvgS-ArcB-TorS-like"/>
    <property type="match status" value="1"/>
</dbReference>
<dbReference type="SMART" id="SM00028">
    <property type="entry name" value="TPR"/>
    <property type="match status" value="4"/>
</dbReference>
<evidence type="ECO:0000256" key="5">
    <source>
        <dbReference type="PROSITE-ProRule" id="PRU00339"/>
    </source>
</evidence>
<comment type="catalytic activity">
    <reaction evidence="1">
        <text>ATP + protein L-histidine = ADP + protein N-phospho-L-histidine.</text>
        <dbReference type="EC" id="2.7.13.3"/>
    </reaction>
</comment>
<dbReference type="SMART" id="SM00388">
    <property type="entry name" value="HisKA"/>
    <property type="match status" value="1"/>
</dbReference>
<dbReference type="Pfam" id="PF00072">
    <property type="entry name" value="Response_reg"/>
    <property type="match status" value="1"/>
</dbReference>
<dbReference type="InterPro" id="IPR036097">
    <property type="entry name" value="HisK_dim/P_sf"/>
</dbReference>
<dbReference type="Gene3D" id="1.25.40.10">
    <property type="entry name" value="Tetratricopeptide repeat domain"/>
    <property type="match status" value="1"/>
</dbReference>
<evidence type="ECO:0000259" key="8">
    <source>
        <dbReference type="PROSITE" id="PS50109"/>
    </source>
</evidence>
<dbReference type="FunFam" id="3.30.565.10:FF:000010">
    <property type="entry name" value="Sensor histidine kinase RcsC"/>
    <property type="match status" value="1"/>
</dbReference>
<organism evidence="10 11">
    <name type="scientific">Flavobacterium sediminis</name>
    <dbReference type="NCBI Taxonomy" id="2201181"/>
    <lineage>
        <taxon>Bacteria</taxon>
        <taxon>Pseudomonadati</taxon>
        <taxon>Bacteroidota</taxon>
        <taxon>Flavobacteriia</taxon>
        <taxon>Flavobacteriales</taxon>
        <taxon>Flavobacteriaceae</taxon>
        <taxon>Flavobacterium</taxon>
    </lineage>
</organism>
<dbReference type="CDD" id="cd17546">
    <property type="entry name" value="REC_hyHK_CKI1_RcsC-like"/>
    <property type="match status" value="1"/>
</dbReference>
<feature type="coiled-coil region" evidence="6">
    <location>
        <begin position="337"/>
        <end position="364"/>
    </location>
</feature>
<dbReference type="OrthoDB" id="4457677at2"/>
<gene>
    <name evidence="10" type="ORF">DI487_14135</name>
</gene>
<feature type="domain" description="Response regulatory" evidence="9">
    <location>
        <begin position="617"/>
        <end position="731"/>
    </location>
</feature>
<evidence type="ECO:0000256" key="1">
    <source>
        <dbReference type="ARBA" id="ARBA00000085"/>
    </source>
</evidence>
<dbReference type="Gene3D" id="3.40.50.2300">
    <property type="match status" value="1"/>
</dbReference>
<dbReference type="SUPFAM" id="SSF55874">
    <property type="entry name" value="ATPase domain of HSP90 chaperone/DNA topoisomerase II/histidine kinase"/>
    <property type="match status" value="1"/>
</dbReference>
<dbReference type="PRINTS" id="PR00344">
    <property type="entry name" value="BCTRLSENSOR"/>
</dbReference>
<dbReference type="SUPFAM" id="SSF47384">
    <property type="entry name" value="Homodimeric domain of signal transducing histidine kinase"/>
    <property type="match status" value="1"/>
</dbReference>
<dbReference type="Pfam" id="PF00512">
    <property type="entry name" value="HisKA"/>
    <property type="match status" value="1"/>
</dbReference>
<sequence length="733" mass="84785">MILKKIFPFLTLFCTILFFGQDTIQPKQELKKLLHDASVSFMDYKVETSMDCANKALVLALQYDEDEYAAKAYNIIGLNYTEFAELEKAVDFFNKGIIHASKTKNDTVKSWLYNNLGNVYCYHKIDYKKGIESYLKGLEFSKKFSDELEIAFSKLNLTSAYFTYGEFDKGIVFLNEAKDYVSQSDDLEANLTLNSLYGEYYSFYENFPKARAYFLKTAELCSKNTEEYLEGNIVEAYSNISDFYHKIGDDDNAYLFLEKHDSLEDKVYNKQRIQQVKSVGKEIENNEAKMQLVKMEAEKIVQDQKLRNTQVFIIALFLFFAFVFVLLLITVRNNKLRKKVNKKLLEINEELRIAKEKAEEASNVKSQFISTITHELRTPLYGVIGITDIIEEEHKELEGSTYLKSLKFSAKYLLSLVNDILNLNKIEENKVTLDNRTFHLKETLVTIKNSLETIARKNKNTIAIEIDEAIPECLYGDNVRLSQIIFNLMSNSLKFTQKGKVLIKAKLKKKRDTTLFIQFTVEDNGIGIPEKYQAKVFEKFVQIDRKDEDYQGTGLGLTIVERLVELFNGTISLESKEDQGTKVIFTIPLKEGQKEDATKKESIPVARREEKTTKEYYILVVEDNKINQLVTRHLLENNHFKCKIVDDGFTALESLEQEHFDAVLMDINMPKINGFETSKLIREKGFTLPIIAVTAFEKDEIMDKIHEAQINDIIVKPFDVKTFLKILQKQLDK</sequence>
<dbReference type="SMART" id="SM00387">
    <property type="entry name" value="HATPase_c"/>
    <property type="match status" value="1"/>
</dbReference>
<dbReference type="RefSeq" id="WP_109570219.1">
    <property type="nucleotide sequence ID" value="NZ_CP029463.1"/>
</dbReference>
<dbReference type="Pfam" id="PF02518">
    <property type="entry name" value="HATPase_c"/>
    <property type="match status" value="1"/>
</dbReference>
<keyword evidence="6" id="KW-0175">Coiled coil</keyword>